<keyword evidence="5" id="KW-1185">Reference proteome</keyword>
<dbReference type="PROSITE" id="PS00101">
    <property type="entry name" value="HEXAPEP_TRANSFERASES"/>
    <property type="match status" value="1"/>
</dbReference>
<proteinExistence type="predicted"/>
<keyword evidence="1 4" id="KW-0808">Transferase</keyword>
<dbReference type="Proteomes" id="UP000199555">
    <property type="component" value="Unassembled WGS sequence"/>
</dbReference>
<dbReference type="AlphaFoldDB" id="A0A1G9J0J9"/>
<dbReference type="PANTHER" id="PTHR23416">
    <property type="entry name" value="SIALIC ACID SYNTHASE-RELATED"/>
    <property type="match status" value="1"/>
</dbReference>
<accession>A0A1G9J0J9</accession>
<dbReference type="STRING" id="525640.SAMN04487971_108197"/>
<dbReference type="SUPFAM" id="SSF51161">
    <property type="entry name" value="Trimeric LpxA-like enzymes"/>
    <property type="match status" value="1"/>
</dbReference>
<gene>
    <name evidence="4" type="ORF">SAMN04487971_108197</name>
</gene>
<dbReference type="Pfam" id="PF00132">
    <property type="entry name" value="Hexapep"/>
    <property type="match status" value="1"/>
</dbReference>
<name>A0A1G9J0J9_9RHOB</name>
<dbReference type="EMBL" id="FNGE01000008">
    <property type="protein sequence ID" value="SDL30664.1"/>
    <property type="molecule type" value="Genomic_DNA"/>
</dbReference>
<keyword evidence="3" id="KW-0012">Acyltransferase</keyword>
<dbReference type="InterPro" id="IPR001451">
    <property type="entry name" value="Hexapep"/>
</dbReference>
<protein>
    <submittedName>
        <fullName evidence="4">Transferase hexapeptide (Six repeat-containing protein)</fullName>
    </submittedName>
</protein>
<evidence type="ECO:0000313" key="5">
    <source>
        <dbReference type="Proteomes" id="UP000199555"/>
    </source>
</evidence>
<dbReference type="GO" id="GO:0016746">
    <property type="term" value="F:acyltransferase activity"/>
    <property type="evidence" value="ECO:0007669"/>
    <property type="project" value="UniProtKB-KW"/>
</dbReference>
<dbReference type="InterPro" id="IPR051159">
    <property type="entry name" value="Hexapeptide_acetyltransf"/>
</dbReference>
<evidence type="ECO:0000256" key="2">
    <source>
        <dbReference type="ARBA" id="ARBA00022737"/>
    </source>
</evidence>
<keyword evidence="2" id="KW-0677">Repeat</keyword>
<dbReference type="CDD" id="cd04647">
    <property type="entry name" value="LbH_MAT_like"/>
    <property type="match status" value="1"/>
</dbReference>
<dbReference type="RefSeq" id="WP_090755665.1">
    <property type="nucleotide sequence ID" value="NZ_FNGE01000008.1"/>
</dbReference>
<evidence type="ECO:0000313" key="4">
    <source>
        <dbReference type="EMBL" id="SDL30664.1"/>
    </source>
</evidence>
<dbReference type="InterPro" id="IPR018357">
    <property type="entry name" value="Hexapep_transf_CS"/>
</dbReference>
<evidence type="ECO:0000256" key="1">
    <source>
        <dbReference type="ARBA" id="ARBA00022679"/>
    </source>
</evidence>
<dbReference type="InterPro" id="IPR011004">
    <property type="entry name" value="Trimer_LpxA-like_sf"/>
</dbReference>
<reference evidence="5" key="1">
    <citation type="submission" date="2016-10" db="EMBL/GenBank/DDBJ databases">
        <authorList>
            <person name="Varghese N."/>
            <person name="Submissions S."/>
        </authorList>
    </citation>
    <scope>NUCLEOTIDE SEQUENCE [LARGE SCALE GENOMIC DNA]</scope>
    <source>
        <strain evidence="5">CGMCC 1.7655</strain>
    </source>
</reference>
<sequence length="245" mass="25931">MSLDHSTRGKQSLPFKPMTLGEYPDVPLSGATLYSLAEQFGNDGALDYTTANGNRVICQDTTHTASMKRTHICFSGNNNTVHLGKLSGICRLDIACIGGSTVTIGTIDIVRGATIMAAHQAEIAIGSRCMISRDVMIYASGAHGIYNSADGSRRGSATIHIGDRVWLGQGVRVLSGAKVGPNSVIGSYSVLAGKIPNNCAAAGNPCRVTSRDIFWTKESVAGNYFLHLEKSGKPTPPFAKLTEMP</sequence>
<dbReference type="OrthoDB" id="9815592at2"/>
<dbReference type="PANTHER" id="PTHR23416:SF78">
    <property type="entry name" value="LIPOPOLYSACCHARIDE BIOSYNTHESIS O-ACETYL TRANSFERASE WBBJ-RELATED"/>
    <property type="match status" value="1"/>
</dbReference>
<evidence type="ECO:0000256" key="3">
    <source>
        <dbReference type="ARBA" id="ARBA00023315"/>
    </source>
</evidence>
<dbReference type="Gene3D" id="2.160.10.10">
    <property type="entry name" value="Hexapeptide repeat proteins"/>
    <property type="match status" value="1"/>
</dbReference>
<organism evidence="4 5">
    <name type="scientific">Paracoccus chinensis</name>
    <dbReference type="NCBI Taxonomy" id="525640"/>
    <lineage>
        <taxon>Bacteria</taxon>
        <taxon>Pseudomonadati</taxon>
        <taxon>Pseudomonadota</taxon>
        <taxon>Alphaproteobacteria</taxon>
        <taxon>Rhodobacterales</taxon>
        <taxon>Paracoccaceae</taxon>
        <taxon>Paracoccus</taxon>
    </lineage>
</organism>